<dbReference type="InterPro" id="IPR046849">
    <property type="entry name" value="E2_motif"/>
</dbReference>
<dbReference type="FunFam" id="1.25.40.10:FF:000436">
    <property type="entry name" value="Pentatricopeptide repeat-containing protein At5g39350 family"/>
    <property type="match status" value="1"/>
</dbReference>
<dbReference type="Proteomes" id="UP000525078">
    <property type="component" value="Unassembled WGS sequence"/>
</dbReference>
<dbReference type="InterPro" id="IPR011990">
    <property type="entry name" value="TPR-like_helical_dom_sf"/>
</dbReference>
<evidence type="ECO:0000256" key="2">
    <source>
        <dbReference type="PROSITE-ProRule" id="PRU00708"/>
    </source>
</evidence>
<dbReference type="Gene3D" id="1.25.40.10">
    <property type="entry name" value="Tetratricopeptide repeat domain"/>
    <property type="match status" value="8"/>
</dbReference>
<feature type="repeat" description="PPR" evidence="2">
    <location>
        <begin position="1226"/>
        <end position="1260"/>
    </location>
</feature>
<sequence>MKRRELLVNLFESCNSLKSVAQLHCQTFKAGLTHQDSFFATKLNVLYAKYASIGHARKLFDETLHRTVYLWNAALRSYCRDKQWEETLSLFYNMVSTGRADDEKPDNFTVPIALKACAGLRAVGYGKTLHGFIKKHGKFCEDMYVGSALVEFYSKCGLMDDALQVFKEFSMPDVVLWTSMVTGYEQNGYPEEALIFFSQMVMLEGLNPDRVTLVSVVSACAQLSNFKLGRSVHGFVIRRGVNTDLSLVNSLLNLYAKTGSVKSATSLFNRMPEQDVISWSSIIACCALNGAAVKALDFFSEMVNRKIEPNSVTVVNALQACSIACNLEEGIKIHELAVRKGFELDVLVSTALIDMYMKCLTPDKAVNIFERMPKKDVVSCAALLGGYAHNGMPHKSMGIFCYMLLHEIKPDAVAMVKILAACAQSGILQQALCLHCYVQKRGFDKNIFVGASLIDLYSKCGSLDNSFQIFEGVVNKDVFIWSAMIAAYAIHGRGEEAINIFDQMVKNSGVRPNSVTFLSVLSACSHSGLVGKGLEIFNTMLQYQLKPNSEHYGMIVDLLGRIGELEKAMDIINKMPFQAGPHVWGALLGACRIHHNVKLGEVAARNLFMLDPNHAGYYILLSNIYAVDEKWESVAELRTLIKEKKLKKTFGESTVEAGKNIYSFVAGDRFHPDSDQIYELLSMLELKMRQEAYLPDIELLHHDGEYYIEEISHNMSLLRLLAPSLISKSLKSCGKLHCYGSQSERIQLIHTEATSVNVVTSICNSFRSGLNWDTLTKEFHHVELDELLVEKVLLELKGPIDAKQALGFFHWSSHRNKSEHGVRSYCIAIHILVQARLNVDARALIESVLKKNSGDSSRFLVVDSLLSSYKNTASNPFVFDLLIQAYSRLRMFEAGFEVCCYLEEHGFSLSLATFNTLVHVVQKSGQSTLVWKIYEHMITKRIYPNGTTIRTLISSLCKEGKLQKVIGMLDRIHGNRCSPSVIINTSLILRILDEGRVEDGVEILKRLLQKNMVFDTIAYSLIVYAKVKLGNLGSAWVVYEEMLKRGFRPNPFVLTLFIGGYCEEGRIEEANCLMQDMEDIGLKPYDETFNYLIKGFAKAGRLEESLRSCERMVEQSFIPSCSAFNEMIEKLCENGDMEKANAALTQLLENKGFKPNEITYATLINGYEKKGDVEEVVKLFYEMENMLLSPGSSVFAALIKSFCQSGKMEEAEKHFQIMKDRSLARDECLYETMIVNYIEKGDKKRALRLHNEMVHEGLRPHCQILDTFPSTANCKASCSLSKFQSSSKVL</sequence>
<feature type="repeat" description="PPR" evidence="2">
    <location>
        <begin position="1085"/>
        <end position="1119"/>
    </location>
</feature>
<comment type="caution">
    <text evidence="3">The sequence shown here is derived from an EMBL/GenBank/DDBJ whole genome shotgun (WGS) entry which is preliminary data.</text>
</comment>
<feature type="repeat" description="PPR" evidence="2">
    <location>
        <begin position="173"/>
        <end position="208"/>
    </location>
</feature>
<dbReference type="NCBIfam" id="TIGR00756">
    <property type="entry name" value="PPR"/>
    <property type="match status" value="9"/>
</dbReference>
<evidence type="ECO:0000256" key="1">
    <source>
        <dbReference type="ARBA" id="ARBA00022737"/>
    </source>
</evidence>
<feature type="repeat" description="PPR" evidence="2">
    <location>
        <begin position="875"/>
        <end position="909"/>
    </location>
</feature>
<dbReference type="FunFam" id="1.25.40.10:FF:000090">
    <property type="entry name" value="Pentatricopeptide repeat-containing protein, chloroplastic"/>
    <property type="match status" value="1"/>
</dbReference>
<dbReference type="Pfam" id="PF01535">
    <property type="entry name" value="PPR"/>
    <property type="match status" value="11"/>
</dbReference>
<protein>
    <recommendedName>
        <fullName evidence="5">Pentatricopeptide repeat-containing protein</fullName>
    </recommendedName>
</protein>
<feature type="repeat" description="PPR" evidence="2">
    <location>
        <begin position="244"/>
        <end position="274"/>
    </location>
</feature>
<dbReference type="SUPFAM" id="SSF81901">
    <property type="entry name" value="HCP-like"/>
    <property type="match status" value="1"/>
</dbReference>
<feature type="repeat" description="PPR" evidence="2">
    <location>
        <begin position="910"/>
        <end position="944"/>
    </location>
</feature>
<dbReference type="Pfam" id="PF20430">
    <property type="entry name" value="Eplus_motif"/>
    <property type="match status" value="1"/>
</dbReference>
<dbReference type="InterPro" id="IPR046960">
    <property type="entry name" value="PPR_At4g14850-like_plant"/>
</dbReference>
<feature type="repeat" description="PPR" evidence="2">
    <location>
        <begin position="1191"/>
        <end position="1225"/>
    </location>
</feature>
<feature type="repeat" description="PPR" evidence="2">
    <location>
        <begin position="275"/>
        <end position="309"/>
    </location>
</feature>
<dbReference type="Pfam" id="PF13812">
    <property type="entry name" value="PPR_3"/>
    <property type="match status" value="1"/>
</dbReference>
<dbReference type="FunFam" id="1.25.40.10:FF:000031">
    <property type="entry name" value="Pentatricopeptide repeat-containing protein mitochondrial"/>
    <property type="match status" value="1"/>
</dbReference>
<dbReference type="GO" id="GO:0009451">
    <property type="term" value="P:RNA modification"/>
    <property type="evidence" value="ECO:0007669"/>
    <property type="project" value="InterPro"/>
</dbReference>
<dbReference type="FunFam" id="1.25.40.10:FF:000344">
    <property type="entry name" value="Pentatricopeptide repeat-containing protein"/>
    <property type="match status" value="1"/>
</dbReference>
<dbReference type="InterPro" id="IPR046848">
    <property type="entry name" value="E_motif"/>
</dbReference>
<dbReference type="SUPFAM" id="SSF48452">
    <property type="entry name" value="TPR-like"/>
    <property type="match status" value="1"/>
</dbReference>
<evidence type="ECO:0000313" key="3">
    <source>
        <dbReference type="EMBL" id="KAF4394686.1"/>
    </source>
</evidence>
<feature type="repeat" description="PPR" evidence="2">
    <location>
        <begin position="513"/>
        <end position="547"/>
    </location>
</feature>
<accession>A0A7J6HHC2</accession>
<feature type="repeat" description="PPR" evidence="2">
    <location>
        <begin position="1015"/>
        <end position="1049"/>
    </location>
</feature>
<feature type="repeat" description="PPR" evidence="2">
    <location>
        <begin position="67"/>
        <end position="101"/>
    </location>
</feature>
<dbReference type="Pfam" id="PF20431">
    <property type="entry name" value="E_motif"/>
    <property type="match status" value="1"/>
</dbReference>
<evidence type="ECO:0008006" key="5">
    <source>
        <dbReference type="Google" id="ProtNLM"/>
    </source>
</evidence>
<feature type="repeat" description="PPR" evidence="2">
    <location>
        <begin position="1156"/>
        <end position="1190"/>
    </location>
</feature>
<feature type="repeat" description="PPR" evidence="2">
    <location>
        <begin position="376"/>
        <end position="410"/>
    </location>
</feature>
<dbReference type="PROSITE" id="PS51375">
    <property type="entry name" value="PPR"/>
    <property type="match status" value="17"/>
</dbReference>
<feature type="repeat" description="PPR" evidence="2">
    <location>
        <begin position="945"/>
        <end position="979"/>
    </location>
</feature>
<organism evidence="3 4">
    <name type="scientific">Cannabis sativa</name>
    <name type="common">Hemp</name>
    <name type="synonym">Marijuana</name>
    <dbReference type="NCBI Taxonomy" id="3483"/>
    <lineage>
        <taxon>Eukaryota</taxon>
        <taxon>Viridiplantae</taxon>
        <taxon>Streptophyta</taxon>
        <taxon>Embryophyta</taxon>
        <taxon>Tracheophyta</taxon>
        <taxon>Spermatophyta</taxon>
        <taxon>Magnoliopsida</taxon>
        <taxon>eudicotyledons</taxon>
        <taxon>Gunneridae</taxon>
        <taxon>Pentapetalae</taxon>
        <taxon>rosids</taxon>
        <taxon>fabids</taxon>
        <taxon>Rosales</taxon>
        <taxon>Cannabaceae</taxon>
        <taxon>Cannabis</taxon>
    </lineage>
</organism>
<dbReference type="PANTHER" id="PTHR24015">
    <property type="entry name" value="OS07G0578800 PROTEIN-RELATED"/>
    <property type="match status" value="1"/>
</dbReference>
<proteinExistence type="predicted"/>
<dbReference type="InterPro" id="IPR002885">
    <property type="entry name" value="PPR_rpt"/>
</dbReference>
<reference evidence="3 4" key="1">
    <citation type="journal article" date="2020" name="bioRxiv">
        <title>Sequence and annotation of 42 cannabis genomes reveals extensive copy number variation in cannabinoid synthesis and pathogen resistance genes.</title>
        <authorList>
            <person name="Mckernan K.J."/>
            <person name="Helbert Y."/>
            <person name="Kane L.T."/>
            <person name="Ebling H."/>
            <person name="Zhang L."/>
            <person name="Liu B."/>
            <person name="Eaton Z."/>
            <person name="Mclaughlin S."/>
            <person name="Kingan S."/>
            <person name="Baybayan P."/>
            <person name="Concepcion G."/>
            <person name="Jordan M."/>
            <person name="Riva A."/>
            <person name="Barbazuk W."/>
            <person name="Harkins T."/>
        </authorList>
    </citation>
    <scope>NUCLEOTIDE SEQUENCE [LARGE SCALE GENOMIC DNA]</scope>
    <source>
        <strain evidence="4">cv. Jamaican Lion 4</strain>
        <tissue evidence="3">Leaf</tissue>
    </source>
</reference>
<keyword evidence="1" id="KW-0677">Repeat</keyword>
<dbReference type="PANTHER" id="PTHR24015:SF2014">
    <property type="entry name" value="PENTATRICOPEPTIDE REPEAT-CONTAINING PROTEIN"/>
    <property type="match status" value="1"/>
</dbReference>
<feature type="repeat" description="PPR" evidence="2">
    <location>
        <begin position="1050"/>
        <end position="1084"/>
    </location>
</feature>
<dbReference type="EMBL" id="JAATIP010000009">
    <property type="protein sequence ID" value="KAF4394686.1"/>
    <property type="molecule type" value="Genomic_DNA"/>
</dbReference>
<gene>
    <name evidence="3" type="ORF">F8388_015592</name>
</gene>
<dbReference type="Pfam" id="PF13041">
    <property type="entry name" value="PPR_2"/>
    <property type="match status" value="4"/>
</dbReference>
<evidence type="ECO:0000313" key="4">
    <source>
        <dbReference type="Proteomes" id="UP000525078"/>
    </source>
</evidence>
<dbReference type="GO" id="GO:0003723">
    <property type="term" value="F:RNA binding"/>
    <property type="evidence" value="ECO:0007669"/>
    <property type="project" value="InterPro"/>
</dbReference>
<feature type="repeat" description="PPR" evidence="2">
    <location>
        <begin position="477"/>
        <end position="512"/>
    </location>
</feature>
<feature type="repeat" description="PPR" evidence="2">
    <location>
        <begin position="1120"/>
        <end position="1155"/>
    </location>
</feature>
<name>A0A7J6HHC2_CANSA</name>